<name>A0A166SZY3_9CLOT</name>
<evidence type="ECO:0000313" key="3">
    <source>
        <dbReference type="Proteomes" id="UP000077384"/>
    </source>
</evidence>
<accession>A0A166SZY3</accession>
<proteinExistence type="predicted"/>
<evidence type="ECO:0000313" key="4">
    <source>
        <dbReference type="Proteomes" id="UP000093694"/>
    </source>
</evidence>
<reference evidence="1 3" key="1">
    <citation type="journal article" date="2015" name="Biotechnol. Bioeng.">
        <title>Genome sequence and phenotypic characterization of Caulobacter segnis.</title>
        <authorList>
            <person name="Patel S."/>
            <person name="Fletcher B."/>
            <person name="Scott D.C."/>
            <person name="Ely B."/>
        </authorList>
    </citation>
    <scope>NUCLEOTIDE SEQUENCE [LARGE SCALE GENOMIC DNA]</scope>
    <source>
        <strain evidence="1 3">PS02</strain>
    </source>
</reference>
<dbReference type="AlphaFoldDB" id="A0A166SZY3"/>
<protein>
    <submittedName>
        <fullName evidence="1">Uncharacterized protein</fullName>
    </submittedName>
</protein>
<reference evidence="2 4" key="2">
    <citation type="journal article" date="2016" name="Front. Microbiol.">
        <title>Industrial Acetogenic Biocatalysts: A Comparative Metabolic and Genomic Analysis.</title>
        <authorList>
            <person name="Bengelsdorf F."/>
            <person name="Poehlein A."/>
            <person name="Sonja S."/>
            <person name="Erz C."/>
            <person name="Hummel T."/>
            <person name="Hoffmeister S."/>
            <person name="Daniel R."/>
            <person name="Durre P."/>
        </authorList>
    </citation>
    <scope>NUCLEOTIDE SEQUENCE [LARGE SCALE GENOMIC DNA]</scope>
    <source>
        <strain evidence="2 4">PTA-10522</strain>
    </source>
</reference>
<gene>
    <name evidence="2" type="ORF">CLCOS_39930</name>
    <name evidence="1" type="ORF">WX73_00341</name>
</gene>
<evidence type="ECO:0000313" key="1">
    <source>
        <dbReference type="EMBL" id="OAA93023.1"/>
    </source>
</evidence>
<organism evidence="1 3">
    <name type="scientific">Clostridium coskatii</name>
    <dbReference type="NCBI Taxonomy" id="1705578"/>
    <lineage>
        <taxon>Bacteria</taxon>
        <taxon>Bacillati</taxon>
        <taxon>Bacillota</taxon>
        <taxon>Clostridia</taxon>
        <taxon>Eubacteriales</taxon>
        <taxon>Clostridiaceae</taxon>
        <taxon>Clostridium</taxon>
    </lineage>
</organism>
<dbReference type="EMBL" id="LITQ01000015">
    <property type="protein sequence ID" value="OAA93023.1"/>
    <property type="molecule type" value="Genomic_DNA"/>
</dbReference>
<dbReference type="Proteomes" id="UP000093694">
    <property type="component" value="Unassembled WGS sequence"/>
</dbReference>
<comment type="caution">
    <text evidence="1">The sequence shown here is derived from an EMBL/GenBank/DDBJ whole genome shotgun (WGS) entry which is preliminary data.</text>
</comment>
<evidence type="ECO:0000313" key="2">
    <source>
        <dbReference type="EMBL" id="OBR90435.1"/>
    </source>
</evidence>
<sequence>MNRIYKKNEYIIIPVYSEYLIINTNKVFKEGCIHVKNMGIARMLIDLCLEKKLPKNPHFAENLIRISIDKEYIKKLQDFKIKECINYKELMDAHSYKRHKSALRQVR</sequence>
<keyword evidence="4" id="KW-1185">Reference proteome</keyword>
<dbReference type="RefSeq" id="WP_063601162.1">
    <property type="nucleotide sequence ID" value="NZ_LITQ01000015.1"/>
</dbReference>
<dbReference type="Proteomes" id="UP000077384">
    <property type="component" value="Unassembled WGS sequence"/>
</dbReference>
<dbReference type="EMBL" id="LROR01000095">
    <property type="protein sequence ID" value="OBR90435.1"/>
    <property type="molecule type" value="Genomic_DNA"/>
</dbReference>
<dbReference type="PATRIC" id="fig|1705578.3.peg.724"/>